<dbReference type="EMBL" id="SUKA01000003">
    <property type="protein sequence ID" value="TJY65429.1"/>
    <property type="molecule type" value="Genomic_DNA"/>
</dbReference>
<organism evidence="1 2">
    <name type="scientific">Sphingobacterium alkalisoli</name>
    <dbReference type="NCBI Taxonomy" id="1874115"/>
    <lineage>
        <taxon>Bacteria</taxon>
        <taxon>Pseudomonadati</taxon>
        <taxon>Bacteroidota</taxon>
        <taxon>Sphingobacteriia</taxon>
        <taxon>Sphingobacteriales</taxon>
        <taxon>Sphingobacteriaceae</taxon>
        <taxon>Sphingobacterium</taxon>
    </lineage>
</organism>
<evidence type="ECO:0000313" key="1">
    <source>
        <dbReference type="EMBL" id="TJY65429.1"/>
    </source>
</evidence>
<name>A0A4V5LY74_9SPHI</name>
<dbReference type="Proteomes" id="UP000309872">
    <property type="component" value="Unassembled WGS sequence"/>
</dbReference>
<accession>A0A4V5LY74</accession>
<comment type="caution">
    <text evidence="1">The sequence shown here is derived from an EMBL/GenBank/DDBJ whole genome shotgun (WGS) entry which is preliminary data.</text>
</comment>
<protein>
    <submittedName>
        <fullName evidence="1">Uncharacterized protein</fullName>
    </submittedName>
</protein>
<sequence length="223" mass="26344">MKKISRRETVEDTNVKPEVVDFSQRLSGNLVIKCLLDRDLRNEFILNYSHFEKDGNRSILVQWINEHLTSSNNELLENIFDLSVNIDFYGLELLSKAEEIVSGRYYELTKLAVLDWVLFNSIKIEPLRFYTINCTAFKKTKQRLVKLQAAVNLTLYDDVHLSKVSTILMKEHYPTAFYRLVNSFDHMDDKKRQVFINLIENSFNTMLNKNVIHDLELKINEYR</sequence>
<reference evidence="1 2" key="1">
    <citation type="submission" date="2019-04" db="EMBL/GenBank/DDBJ databases">
        <title>Sphingobacterium olei sp. nov., isolated from oil-contaminated soil.</title>
        <authorList>
            <person name="Liu B."/>
        </authorList>
    </citation>
    <scope>NUCLEOTIDE SEQUENCE [LARGE SCALE GENOMIC DNA]</scope>
    <source>
        <strain evidence="1 2">Y3L14</strain>
    </source>
</reference>
<gene>
    <name evidence="1" type="ORF">FAZ19_09780</name>
</gene>
<proteinExistence type="predicted"/>
<evidence type="ECO:0000313" key="2">
    <source>
        <dbReference type="Proteomes" id="UP000309872"/>
    </source>
</evidence>
<keyword evidence="2" id="KW-1185">Reference proteome</keyword>
<dbReference type="AlphaFoldDB" id="A0A4V5LY74"/>
<dbReference type="RefSeq" id="WP_136820558.1">
    <property type="nucleotide sequence ID" value="NZ_BMJX01000003.1"/>
</dbReference>